<keyword evidence="2" id="KW-0472">Membrane</keyword>
<gene>
    <name evidence="3" type="ORF">GCM10009742_08870</name>
</gene>
<feature type="transmembrane region" description="Helical" evidence="2">
    <location>
        <begin position="30"/>
        <end position="47"/>
    </location>
</feature>
<evidence type="ECO:0000256" key="2">
    <source>
        <dbReference type="SAM" id="Phobius"/>
    </source>
</evidence>
<feature type="transmembrane region" description="Helical" evidence="2">
    <location>
        <begin position="7"/>
        <end position="24"/>
    </location>
</feature>
<reference evidence="4" key="1">
    <citation type="journal article" date="2019" name="Int. J. Syst. Evol. Microbiol.">
        <title>The Global Catalogue of Microorganisms (GCM) 10K type strain sequencing project: providing services to taxonomists for standard genome sequencing and annotation.</title>
        <authorList>
            <consortium name="The Broad Institute Genomics Platform"/>
            <consortium name="The Broad Institute Genome Sequencing Center for Infectious Disease"/>
            <person name="Wu L."/>
            <person name="Ma J."/>
        </authorList>
    </citation>
    <scope>NUCLEOTIDE SEQUENCE [LARGE SCALE GENOMIC DNA]</scope>
    <source>
        <strain evidence="4">JCM 14304</strain>
    </source>
</reference>
<evidence type="ECO:0000256" key="1">
    <source>
        <dbReference type="SAM" id="MobiDB-lite"/>
    </source>
</evidence>
<dbReference type="Proteomes" id="UP001500190">
    <property type="component" value="Unassembled WGS sequence"/>
</dbReference>
<proteinExistence type="predicted"/>
<evidence type="ECO:0000313" key="4">
    <source>
        <dbReference type="Proteomes" id="UP001500190"/>
    </source>
</evidence>
<accession>A0ABP4NZX2</accession>
<dbReference type="EMBL" id="BAAAND010000001">
    <property type="protein sequence ID" value="GAA1568981.1"/>
    <property type="molecule type" value="Genomic_DNA"/>
</dbReference>
<organism evidence="3 4">
    <name type="scientific">Kribbella karoonensis</name>
    <dbReference type="NCBI Taxonomy" id="324851"/>
    <lineage>
        <taxon>Bacteria</taxon>
        <taxon>Bacillati</taxon>
        <taxon>Actinomycetota</taxon>
        <taxon>Actinomycetes</taxon>
        <taxon>Propionibacteriales</taxon>
        <taxon>Kribbellaceae</taxon>
        <taxon>Kribbella</taxon>
    </lineage>
</organism>
<feature type="region of interest" description="Disordered" evidence="1">
    <location>
        <begin position="278"/>
        <end position="319"/>
    </location>
</feature>
<evidence type="ECO:0000313" key="3">
    <source>
        <dbReference type="EMBL" id="GAA1568981.1"/>
    </source>
</evidence>
<sequence>MKLHRNSLLAAAGIVVVLYVVSLVAGLPAWAAVVLIVVLLVLLAVVWKQPDEPKPVVAKPAPSVVLPDAEPVFSGPPSRTVADVRLPSASPDFQFSFSAVVQWSTVLSGSRHADLGAVAVDALLDRARSLTARQQVTEESLNQHRLAALLGEPALDEKGQVRSWATEVRLRLPDADQKHLQQLAALHRREQTTLIERRMEQDKRAYLKDDVFATPGSAAVWWLVNHPGEVETALGLLDTLAELSAAANDLPGRHATAEEIERPRPTRAELAFSTAVEELTGPAQTAADANGATASQTNPEAESHQRPVPRKYREQFFTE</sequence>
<feature type="compositionally biased region" description="Low complexity" evidence="1">
    <location>
        <begin position="283"/>
        <end position="297"/>
    </location>
</feature>
<keyword evidence="2" id="KW-0812">Transmembrane</keyword>
<name>A0ABP4NZX2_9ACTN</name>
<keyword evidence="4" id="KW-1185">Reference proteome</keyword>
<comment type="caution">
    <text evidence="3">The sequence shown here is derived from an EMBL/GenBank/DDBJ whole genome shotgun (WGS) entry which is preliminary data.</text>
</comment>
<dbReference type="RefSeq" id="WP_344188060.1">
    <property type="nucleotide sequence ID" value="NZ_BAAAND010000001.1"/>
</dbReference>
<feature type="compositionally biased region" description="Basic and acidic residues" evidence="1">
    <location>
        <begin position="301"/>
        <end position="319"/>
    </location>
</feature>
<protein>
    <submittedName>
        <fullName evidence="3">Uncharacterized protein</fullName>
    </submittedName>
</protein>
<keyword evidence="2" id="KW-1133">Transmembrane helix</keyword>